<dbReference type="PRINTS" id="PR00081">
    <property type="entry name" value="GDHRDH"/>
</dbReference>
<organism evidence="4 5">
    <name type="scientific">Neonectria magnoliae</name>
    <dbReference type="NCBI Taxonomy" id="2732573"/>
    <lineage>
        <taxon>Eukaryota</taxon>
        <taxon>Fungi</taxon>
        <taxon>Dikarya</taxon>
        <taxon>Ascomycota</taxon>
        <taxon>Pezizomycotina</taxon>
        <taxon>Sordariomycetes</taxon>
        <taxon>Hypocreomycetidae</taxon>
        <taxon>Hypocreales</taxon>
        <taxon>Nectriaceae</taxon>
        <taxon>Neonectria</taxon>
    </lineage>
</organism>
<dbReference type="PROSITE" id="PS00061">
    <property type="entry name" value="ADH_SHORT"/>
    <property type="match status" value="1"/>
</dbReference>
<dbReference type="InterPro" id="IPR052178">
    <property type="entry name" value="Sec_Metab_Biosynth_SDR"/>
</dbReference>
<keyword evidence="5" id="KW-1185">Reference proteome</keyword>
<sequence length="286" mass="30410">MSAQSIEAGDLFDVKGLVAVVTGGGNGIGLLISQALEANGAVVYIIGRRKEYLDNAAKTAKHGNIHPIQGDVTSKADLENAVSIVKEAHGFVNVVFANAGIGGPSLKELPENPTISQFRNHLWNWDQDQFAETFAVNTTGSFNTVAAFLELLDEGNKRRNVQQRSQVVVTSSAGAFNRVPALGYAYGGSKAAVVHIFKQLSTSLGRFNIRANVIAPGFYPSDMTQDVIEQRKALGWPKSLIPEERPGDAQDIAGAVLFLASRAGAYINGNVLVTDGGRLGVVPSTY</sequence>
<comment type="similarity">
    <text evidence="1">Belongs to the short-chain dehydrogenases/reductases (SDR) family.</text>
</comment>
<dbReference type="InterPro" id="IPR002347">
    <property type="entry name" value="SDR_fam"/>
</dbReference>
<dbReference type="Gene3D" id="3.40.50.720">
    <property type="entry name" value="NAD(P)-binding Rossmann-like Domain"/>
    <property type="match status" value="1"/>
</dbReference>
<comment type="caution">
    <text evidence="4">The sequence shown here is derived from an EMBL/GenBank/DDBJ whole genome shotgun (WGS) entry which is preliminary data.</text>
</comment>
<keyword evidence="2" id="KW-0521">NADP</keyword>
<proteinExistence type="inferred from homology"/>
<protein>
    <submittedName>
        <fullName evidence="4">Uncharacterized protein</fullName>
    </submittedName>
</protein>
<keyword evidence="3" id="KW-0560">Oxidoreductase</keyword>
<dbReference type="InterPro" id="IPR020904">
    <property type="entry name" value="Sc_DH/Rdtase_CS"/>
</dbReference>
<evidence type="ECO:0000256" key="2">
    <source>
        <dbReference type="ARBA" id="ARBA00022857"/>
    </source>
</evidence>
<dbReference type="SUPFAM" id="SSF51735">
    <property type="entry name" value="NAD(P)-binding Rossmann-fold domains"/>
    <property type="match status" value="1"/>
</dbReference>
<dbReference type="PANTHER" id="PTHR43618">
    <property type="entry name" value="7-ALPHA-HYDROXYSTEROID DEHYDROGENASE"/>
    <property type="match status" value="1"/>
</dbReference>
<evidence type="ECO:0000256" key="3">
    <source>
        <dbReference type="ARBA" id="ARBA00023002"/>
    </source>
</evidence>
<name>A0ABR1I403_9HYPO</name>
<evidence type="ECO:0000313" key="4">
    <source>
        <dbReference type="EMBL" id="KAK7428273.1"/>
    </source>
</evidence>
<dbReference type="EMBL" id="JAZAVK010000043">
    <property type="protein sequence ID" value="KAK7428273.1"/>
    <property type="molecule type" value="Genomic_DNA"/>
</dbReference>
<gene>
    <name evidence="4" type="ORF">QQZ08_005170</name>
</gene>
<dbReference type="PANTHER" id="PTHR43618:SF18">
    <property type="entry name" value="SHORT CHAIN DEHYDROGENASE_REDUCTASE FAMILY (AFU_ORTHOLOGUE AFUA_5G12480)"/>
    <property type="match status" value="1"/>
</dbReference>
<dbReference type="Pfam" id="PF13561">
    <property type="entry name" value="adh_short_C2"/>
    <property type="match status" value="1"/>
</dbReference>
<evidence type="ECO:0000313" key="5">
    <source>
        <dbReference type="Proteomes" id="UP001498421"/>
    </source>
</evidence>
<accession>A0ABR1I403</accession>
<dbReference type="Proteomes" id="UP001498421">
    <property type="component" value="Unassembled WGS sequence"/>
</dbReference>
<reference evidence="4 5" key="1">
    <citation type="journal article" date="2025" name="Microbiol. Resour. Announc.">
        <title>Draft genome sequences for Neonectria magnoliae and Neonectria punicea, canker pathogens of Liriodendron tulipifera and Acer saccharum in West Virginia.</title>
        <authorList>
            <person name="Petronek H.M."/>
            <person name="Kasson M.T."/>
            <person name="Metheny A.M."/>
            <person name="Stauder C.M."/>
            <person name="Lovett B."/>
            <person name="Lynch S.C."/>
            <person name="Garnas J.R."/>
            <person name="Kasson L.R."/>
            <person name="Stajich J.E."/>
        </authorList>
    </citation>
    <scope>NUCLEOTIDE SEQUENCE [LARGE SCALE GENOMIC DNA]</scope>
    <source>
        <strain evidence="4 5">NRRL 64651</strain>
    </source>
</reference>
<dbReference type="InterPro" id="IPR036291">
    <property type="entry name" value="NAD(P)-bd_dom_sf"/>
</dbReference>
<dbReference type="CDD" id="cd05233">
    <property type="entry name" value="SDR_c"/>
    <property type="match status" value="1"/>
</dbReference>
<evidence type="ECO:0000256" key="1">
    <source>
        <dbReference type="ARBA" id="ARBA00006484"/>
    </source>
</evidence>